<evidence type="ECO:0000313" key="1">
    <source>
        <dbReference type="EMBL" id="KAI0527281.1"/>
    </source>
</evidence>
<gene>
    <name evidence="1" type="ORF">KFK09_002880</name>
</gene>
<evidence type="ECO:0000313" key="2">
    <source>
        <dbReference type="Proteomes" id="UP000829196"/>
    </source>
</evidence>
<organism evidence="1 2">
    <name type="scientific">Dendrobium nobile</name>
    <name type="common">Orchid</name>
    <dbReference type="NCBI Taxonomy" id="94219"/>
    <lineage>
        <taxon>Eukaryota</taxon>
        <taxon>Viridiplantae</taxon>
        <taxon>Streptophyta</taxon>
        <taxon>Embryophyta</taxon>
        <taxon>Tracheophyta</taxon>
        <taxon>Spermatophyta</taxon>
        <taxon>Magnoliopsida</taxon>
        <taxon>Liliopsida</taxon>
        <taxon>Asparagales</taxon>
        <taxon>Orchidaceae</taxon>
        <taxon>Epidendroideae</taxon>
        <taxon>Malaxideae</taxon>
        <taxon>Dendrobiinae</taxon>
        <taxon>Dendrobium</taxon>
    </lineage>
</organism>
<dbReference type="Pfam" id="PF12609">
    <property type="entry name" value="DUF3774"/>
    <property type="match status" value="1"/>
</dbReference>
<reference evidence="1" key="1">
    <citation type="journal article" date="2022" name="Front. Genet.">
        <title>Chromosome-Scale Assembly of the Dendrobium nobile Genome Provides Insights Into the Molecular Mechanism of the Biosynthesis of the Medicinal Active Ingredient of Dendrobium.</title>
        <authorList>
            <person name="Xu Q."/>
            <person name="Niu S.-C."/>
            <person name="Li K.-L."/>
            <person name="Zheng P.-J."/>
            <person name="Zhang X.-J."/>
            <person name="Jia Y."/>
            <person name="Liu Y."/>
            <person name="Niu Y.-X."/>
            <person name="Yu L.-H."/>
            <person name="Chen D.-F."/>
            <person name="Zhang G.-Q."/>
        </authorList>
    </citation>
    <scope>NUCLEOTIDE SEQUENCE</scope>
    <source>
        <tissue evidence="1">Leaf</tissue>
    </source>
</reference>
<dbReference type="EMBL" id="JAGYWB010000003">
    <property type="protein sequence ID" value="KAI0527281.1"/>
    <property type="molecule type" value="Genomic_DNA"/>
</dbReference>
<keyword evidence="2" id="KW-1185">Reference proteome</keyword>
<dbReference type="AlphaFoldDB" id="A0A8T3C2L3"/>
<sequence>MSRVWVAATVAFVSGGHADHGAKWSAEIASLRVGKERRASAGVFSEGLLAAGGVRGGASWREEGRAEAEDSVREAMYLSCWVRS</sequence>
<proteinExistence type="predicted"/>
<name>A0A8T3C2L3_DENNO</name>
<dbReference type="InterPro" id="IPR022251">
    <property type="entry name" value="DUF3774_wound-induced"/>
</dbReference>
<accession>A0A8T3C2L3</accession>
<dbReference type="Proteomes" id="UP000829196">
    <property type="component" value="Unassembled WGS sequence"/>
</dbReference>
<comment type="caution">
    <text evidence="1">The sequence shown here is derived from an EMBL/GenBank/DDBJ whole genome shotgun (WGS) entry which is preliminary data.</text>
</comment>
<protein>
    <submittedName>
        <fullName evidence="1">Uncharacterized protein</fullName>
    </submittedName>
</protein>
<dbReference type="OrthoDB" id="776602at2759"/>